<keyword evidence="8" id="KW-0046">Antibiotic resistance</keyword>
<keyword evidence="2" id="KW-0813">Transport</keyword>
<dbReference type="GO" id="GO:0016887">
    <property type="term" value="F:ATP hydrolysis activity"/>
    <property type="evidence" value="ECO:0007669"/>
    <property type="project" value="InterPro"/>
</dbReference>
<dbReference type="OrthoDB" id="9804819at2"/>
<keyword evidence="7" id="KW-0472">Membrane</keyword>
<dbReference type="GO" id="GO:0043215">
    <property type="term" value="P:daunorubicin transport"/>
    <property type="evidence" value="ECO:0007669"/>
    <property type="project" value="InterPro"/>
</dbReference>
<dbReference type="PROSITE" id="PS50893">
    <property type="entry name" value="ABC_TRANSPORTER_2"/>
    <property type="match status" value="1"/>
</dbReference>
<sequence length="301" mass="32205">MTESAISVREIHKSYDDRAVLSGVSFDVPQGQVFALLGPNGAGKTTLIRILTTLIKPSSGTASVLGNDLTKDPARVRELISVTGQYASVDEELTGMENLVMVGRLLGESKRGAIARANELLAEFDLTDAGGRRVGLYSGGMRRRLDLAAGLISSPPVIFLDEPTTGMDTRSRSALWNVVTRLADQGKTIFLTTQYLEEADTLADRIAVLDGGTIVAAGTAAELKRQVGGESIELVLDDGTVAREATDGDPERVRQVLNAYHAEGRTVRTFSVHAPTLDDAFLALTGHRAAQNTENVEENAR</sequence>
<dbReference type="Proteomes" id="UP000199494">
    <property type="component" value="Unassembled WGS sequence"/>
</dbReference>
<evidence type="ECO:0000256" key="5">
    <source>
        <dbReference type="ARBA" id="ARBA00022840"/>
    </source>
</evidence>
<dbReference type="EMBL" id="FMZE01000002">
    <property type="protein sequence ID" value="SDC43296.1"/>
    <property type="molecule type" value="Genomic_DNA"/>
</dbReference>
<dbReference type="GO" id="GO:1900753">
    <property type="term" value="P:doxorubicin transport"/>
    <property type="evidence" value="ECO:0007669"/>
    <property type="project" value="InterPro"/>
</dbReference>
<evidence type="ECO:0000256" key="7">
    <source>
        <dbReference type="ARBA" id="ARBA00023136"/>
    </source>
</evidence>
<organism evidence="10 11">
    <name type="scientific">Prauserella marina</name>
    <dbReference type="NCBI Taxonomy" id="530584"/>
    <lineage>
        <taxon>Bacteria</taxon>
        <taxon>Bacillati</taxon>
        <taxon>Actinomycetota</taxon>
        <taxon>Actinomycetes</taxon>
        <taxon>Pseudonocardiales</taxon>
        <taxon>Pseudonocardiaceae</taxon>
        <taxon>Prauserella</taxon>
    </lineage>
</organism>
<keyword evidence="6" id="KW-1278">Translocase</keyword>
<dbReference type="PANTHER" id="PTHR42711:SF19">
    <property type="entry name" value="DOXORUBICIN RESISTANCE ATP-BINDING PROTEIN DRRA"/>
    <property type="match status" value="1"/>
</dbReference>
<evidence type="ECO:0000313" key="11">
    <source>
        <dbReference type="Proteomes" id="UP000199494"/>
    </source>
</evidence>
<dbReference type="InterPro" id="IPR003439">
    <property type="entry name" value="ABC_transporter-like_ATP-bd"/>
</dbReference>
<dbReference type="PANTHER" id="PTHR42711">
    <property type="entry name" value="ABC TRANSPORTER ATP-BINDING PROTEIN"/>
    <property type="match status" value="1"/>
</dbReference>
<gene>
    <name evidence="10" type="ORF">SAMN05421630_10284</name>
</gene>
<comment type="similarity">
    <text evidence="9">Belongs to the ABC transporter superfamily. Drug exporter-1 (DrugE1) (TC 3.A.1.105) family.</text>
</comment>
<name>A0A1G6LKV1_9PSEU</name>
<keyword evidence="4" id="KW-0547">Nucleotide-binding</keyword>
<accession>A0A1G6LKV1</accession>
<evidence type="ECO:0000256" key="4">
    <source>
        <dbReference type="ARBA" id="ARBA00022741"/>
    </source>
</evidence>
<dbReference type="PROSITE" id="PS00211">
    <property type="entry name" value="ABC_TRANSPORTER_1"/>
    <property type="match status" value="1"/>
</dbReference>
<evidence type="ECO:0000256" key="6">
    <source>
        <dbReference type="ARBA" id="ARBA00022967"/>
    </source>
</evidence>
<evidence type="ECO:0000256" key="2">
    <source>
        <dbReference type="ARBA" id="ARBA00022448"/>
    </source>
</evidence>
<protein>
    <submittedName>
        <fullName evidence="10">ABC-2 type transport system ATP-binding protein</fullName>
    </submittedName>
</protein>
<evidence type="ECO:0000256" key="3">
    <source>
        <dbReference type="ARBA" id="ARBA00022475"/>
    </source>
</evidence>
<dbReference type="SMART" id="SM00382">
    <property type="entry name" value="AAA"/>
    <property type="match status" value="1"/>
</dbReference>
<reference evidence="10 11" key="1">
    <citation type="submission" date="2016-10" db="EMBL/GenBank/DDBJ databases">
        <authorList>
            <person name="de Groot N.N."/>
        </authorList>
    </citation>
    <scope>NUCLEOTIDE SEQUENCE [LARGE SCALE GENOMIC DNA]</scope>
    <source>
        <strain evidence="10 11">CGMCC 4.5506</strain>
    </source>
</reference>
<dbReference type="InterPro" id="IPR017871">
    <property type="entry name" value="ABC_transporter-like_CS"/>
</dbReference>
<evidence type="ECO:0000256" key="9">
    <source>
        <dbReference type="ARBA" id="ARBA00049985"/>
    </source>
</evidence>
<dbReference type="GO" id="GO:0046677">
    <property type="term" value="P:response to antibiotic"/>
    <property type="evidence" value="ECO:0007669"/>
    <property type="project" value="UniProtKB-KW"/>
</dbReference>
<proteinExistence type="inferred from homology"/>
<dbReference type="STRING" id="530584.SAMN05421630_10284"/>
<dbReference type="FunFam" id="3.40.50.300:FF:000589">
    <property type="entry name" value="ABC transporter, ATP-binding subunit"/>
    <property type="match status" value="1"/>
</dbReference>
<dbReference type="InterPro" id="IPR050763">
    <property type="entry name" value="ABC_transporter_ATP-binding"/>
</dbReference>
<keyword evidence="11" id="KW-1185">Reference proteome</keyword>
<dbReference type="GO" id="GO:0005886">
    <property type="term" value="C:plasma membrane"/>
    <property type="evidence" value="ECO:0007669"/>
    <property type="project" value="UniProtKB-SubCell"/>
</dbReference>
<dbReference type="SUPFAM" id="SSF52540">
    <property type="entry name" value="P-loop containing nucleoside triphosphate hydrolases"/>
    <property type="match status" value="1"/>
</dbReference>
<dbReference type="InterPro" id="IPR027417">
    <property type="entry name" value="P-loop_NTPase"/>
</dbReference>
<dbReference type="NCBIfam" id="TIGR01188">
    <property type="entry name" value="drrA"/>
    <property type="match status" value="1"/>
</dbReference>
<keyword evidence="5 10" id="KW-0067">ATP-binding</keyword>
<dbReference type="Pfam" id="PF00005">
    <property type="entry name" value="ABC_tran"/>
    <property type="match status" value="1"/>
</dbReference>
<evidence type="ECO:0000256" key="8">
    <source>
        <dbReference type="ARBA" id="ARBA00023251"/>
    </source>
</evidence>
<dbReference type="GO" id="GO:0005524">
    <property type="term" value="F:ATP binding"/>
    <property type="evidence" value="ECO:0007669"/>
    <property type="project" value="UniProtKB-KW"/>
</dbReference>
<dbReference type="AlphaFoldDB" id="A0A1G6LKV1"/>
<dbReference type="Gene3D" id="3.40.50.300">
    <property type="entry name" value="P-loop containing nucleotide triphosphate hydrolases"/>
    <property type="match status" value="1"/>
</dbReference>
<evidence type="ECO:0000256" key="1">
    <source>
        <dbReference type="ARBA" id="ARBA00004413"/>
    </source>
</evidence>
<keyword evidence="3" id="KW-1003">Cell membrane</keyword>
<comment type="subcellular location">
    <subcellularLocation>
        <location evidence="1">Cell membrane</location>
        <topology evidence="1">Peripheral membrane protein</topology>
        <orientation evidence="1">Cytoplasmic side</orientation>
    </subcellularLocation>
</comment>
<dbReference type="InterPro" id="IPR003593">
    <property type="entry name" value="AAA+_ATPase"/>
</dbReference>
<dbReference type="InterPro" id="IPR005894">
    <property type="entry name" value="DrrA"/>
</dbReference>
<evidence type="ECO:0000313" key="10">
    <source>
        <dbReference type="EMBL" id="SDC43296.1"/>
    </source>
</evidence>